<organism evidence="1 2">
    <name type="scientific">Petralouisia muris</name>
    <dbReference type="NCBI Taxonomy" id="3032872"/>
    <lineage>
        <taxon>Bacteria</taxon>
        <taxon>Bacillati</taxon>
        <taxon>Bacillota</taxon>
        <taxon>Clostridia</taxon>
        <taxon>Lachnospirales</taxon>
        <taxon>Lachnospiraceae</taxon>
        <taxon>Petralouisia</taxon>
    </lineage>
</organism>
<dbReference type="EMBL" id="SRYA01000057">
    <property type="protein sequence ID" value="TGY91462.1"/>
    <property type="molecule type" value="Genomic_DNA"/>
</dbReference>
<sequence length="80" mass="8785">MYAKVLVIVALLTILICIAVVKEWKRAIIFLGIGILGVSSFAIYNLTHSVLKTLAVILIISALEGSVLGIYTYFQKKEES</sequence>
<proteinExistence type="predicted"/>
<name>A0AC61RQU5_9FIRM</name>
<accession>A0AC61RQU5</accession>
<evidence type="ECO:0000313" key="2">
    <source>
        <dbReference type="Proteomes" id="UP000304953"/>
    </source>
</evidence>
<evidence type="ECO:0000313" key="1">
    <source>
        <dbReference type="EMBL" id="TGY91462.1"/>
    </source>
</evidence>
<keyword evidence="2" id="KW-1185">Reference proteome</keyword>
<comment type="caution">
    <text evidence="1">The sequence shown here is derived from an EMBL/GenBank/DDBJ whole genome shotgun (WGS) entry which is preliminary data.</text>
</comment>
<dbReference type="Proteomes" id="UP000304953">
    <property type="component" value="Unassembled WGS sequence"/>
</dbReference>
<gene>
    <name evidence="1" type="ORF">E5329_21055</name>
</gene>
<protein>
    <submittedName>
        <fullName evidence="1">Uncharacterized protein</fullName>
    </submittedName>
</protein>
<reference evidence="1" key="1">
    <citation type="submission" date="2019-04" db="EMBL/GenBank/DDBJ databases">
        <title>Microbes associate with the intestines of laboratory mice.</title>
        <authorList>
            <person name="Navarre W."/>
            <person name="Wong E."/>
            <person name="Huang K."/>
            <person name="Tropini C."/>
            <person name="Ng K."/>
            <person name="Yu B."/>
        </authorList>
    </citation>
    <scope>NUCLEOTIDE SEQUENCE</scope>
    <source>
        <strain evidence="1">NM01_1-7b</strain>
    </source>
</reference>